<gene>
    <name evidence="1" type="ORF">LCGC14_0245780</name>
</gene>
<comment type="caution">
    <text evidence="1">The sequence shown here is derived from an EMBL/GenBank/DDBJ whole genome shotgun (WGS) entry which is preliminary data.</text>
</comment>
<accession>A0A0F9UME6</accession>
<evidence type="ECO:0000313" key="1">
    <source>
        <dbReference type="EMBL" id="KKN88687.1"/>
    </source>
</evidence>
<protein>
    <submittedName>
        <fullName evidence="1">Uncharacterized protein</fullName>
    </submittedName>
</protein>
<name>A0A0F9UME6_9ZZZZ</name>
<organism evidence="1">
    <name type="scientific">marine sediment metagenome</name>
    <dbReference type="NCBI Taxonomy" id="412755"/>
    <lineage>
        <taxon>unclassified sequences</taxon>
        <taxon>metagenomes</taxon>
        <taxon>ecological metagenomes</taxon>
    </lineage>
</organism>
<sequence length="111" mass="12927">MTKKEKTIKALIELIDLYRNHNYVPHAKSKCPLCTIHWDSEHGCKGCPLANSYGSMGCTHFTSYVDFSRTSQKTRERRAKFHEDLIKFIKPLPTKQFTKGGWKFLDIGYEK</sequence>
<proteinExistence type="predicted"/>
<dbReference type="AlphaFoldDB" id="A0A0F9UME6"/>
<dbReference type="EMBL" id="LAZR01000126">
    <property type="protein sequence ID" value="KKN88687.1"/>
    <property type="molecule type" value="Genomic_DNA"/>
</dbReference>
<reference evidence="1" key="1">
    <citation type="journal article" date="2015" name="Nature">
        <title>Complex archaea that bridge the gap between prokaryotes and eukaryotes.</title>
        <authorList>
            <person name="Spang A."/>
            <person name="Saw J.H."/>
            <person name="Jorgensen S.L."/>
            <person name="Zaremba-Niedzwiedzka K."/>
            <person name="Martijn J."/>
            <person name="Lind A.E."/>
            <person name="van Eijk R."/>
            <person name="Schleper C."/>
            <person name="Guy L."/>
            <person name="Ettema T.J."/>
        </authorList>
    </citation>
    <scope>NUCLEOTIDE SEQUENCE</scope>
</reference>